<gene>
    <name evidence="1" type="ORF">L207DRAFT_519054</name>
</gene>
<accession>A0A2J6QZK3</accession>
<dbReference type="AlphaFoldDB" id="A0A2J6QZK3"/>
<proteinExistence type="predicted"/>
<reference evidence="1 2" key="1">
    <citation type="submission" date="2016-04" db="EMBL/GenBank/DDBJ databases">
        <title>A degradative enzymes factory behind the ericoid mycorrhizal symbiosis.</title>
        <authorList>
            <consortium name="DOE Joint Genome Institute"/>
            <person name="Martino E."/>
            <person name="Morin E."/>
            <person name="Grelet G."/>
            <person name="Kuo A."/>
            <person name="Kohler A."/>
            <person name="Daghino S."/>
            <person name="Barry K."/>
            <person name="Choi C."/>
            <person name="Cichocki N."/>
            <person name="Clum A."/>
            <person name="Copeland A."/>
            <person name="Hainaut M."/>
            <person name="Haridas S."/>
            <person name="Labutti K."/>
            <person name="Lindquist E."/>
            <person name="Lipzen A."/>
            <person name="Khouja H.-R."/>
            <person name="Murat C."/>
            <person name="Ohm R."/>
            <person name="Olson A."/>
            <person name="Spatafora J."/>
            <person name="Veneault-Fourrey C."/>
            <person name="Henrissat B."/>
            <person name="Grigoriev I."/>
            <person name="Martin F."/>
            <person name="Perotto S."/>
        </authorList>
    </citation>
    <scope>NUCLEOTIDE SEQUENCE [LARGE SCALE GENOMIC DNA]</scope>
    <source>
        <strain evidence="1 2">F</strain>
    </source>
</reference>
<evidence type="ECO:0000313" key="2">
    <source>
        <dbReference type="Proteomes" id="UP000235786"/>
    </source>
</evidence>
<dbReference type="Proteomes" id="UP000235786">
    <property type="component" value="Unassembled WGS sequence"/>
</dbReference>
<dbReference type="OrthoDB" id="1922977at2759"/>
<organism evidence="1 2">
    <name type="scientific">Hyaloscypha variabilis (strain UAMH 11265 / GT02V1 / F)</name>
    <name type="common">Meliniomyces variabilis</name>
    <dbReference type="NCBI Taxonomy" id="1149755"/>
    <lineage>
        <taxon>Eukaryota</taxon>
        <taxon>Fungi</taxon>
        <taxon>Dikarya</taxon>
        <taxon>Ascomycota</taxon>
        <taxon>Pezizomycotina</taxon>
        <taxon>Leotiomycetes</taxon>
        <taxon>Helotiales</taxon>
        <taxon>Hyaloscyphaceae</taxon>
        <taxon>Hyaloscypha</taxon>
        <taxon>Hyaloscypha variabilis</taxon>
    </lineage>
</organism>
<keyword evidence="2" id="KW-1185">Reference proteome</keyword>
<evidence type="ECO:0000313" key="1">
    <source>
        <dbReference type="EMBL" id="PMD31692.1"/>
    </source>
</evidence>
<sequence length="113" mass="12747">MRPATFSISETSSSPVRGLYKSQRELFLPLHSIWSTKLTSNWTDDAVLTALGSPDEFTGEQREKFCEGLRQVLMDLRVRKIRDFDIIASEIVAHRSKFLGDTSKVLALEGTTI</sequence>
<dbReference type="EMBL" id="KZ613961">
    <property type="protein sequence ID" value="PMD31692.1"/>
    <property type="molecule type" value="Genomic_DNA"/>
</dbReference>
<name>A0A2J6QZK3_HYAVF</name>
<dbReference type="STRING" id="1149755.A0A2J6QZK3"/>
<protein>
    <submittedName>
        <fullName evidence="1">Uncharacterized protein</fullName>
    </submittedName>
</protein>